<evidence type="ECO:0000256" key="3">
    <source>
        <dbReference type="ARBA" id="ARBA00022692"/>
    </source>
</evidence>
<evidence type="ECO:0000313" key="7">
    <source>
        <dbReference type="EMBL" id="RZD18657.1"/>
    </source>
</evidence>
<keyword evidence="2" id="KW-1003">Cell membrane</keyword>
<keyword evidence="3 6" id="KW-0812">Transmembrane</keyword>
<evidence type="ECO:0000256" key="5">
    <source>
        <dbReference type="ARBA" id="ARBA00023136"/>
    </source>
</evidence>
<feature type="transmembrane region" description="Helical" evidence="6">
    <location>
        <begin position="218"/>
        <end position="236"/>
    </location>
</feature>
<protein>
    <submittedName>
        <fullName evidence="7">Uncharacterized protein</fullName>
    </submittedName>
</protein>
<organism evidence="7 8">
    <name type="scientific">Candidatus Acididesulfobacter diazotrophicus</name>
    <dbReference type="NCBI Taxonomy" id="2597226"/>
    <lineage>
        <taxon>Bacteria</taxon>
        <taxon>Deltaproteobacteria</taxon>
        <taxon>Candidatus Acidulodesulfobacterales</taxon>
        <taxon>Candidatus Acididesulfobacter</taxon>
    </lineage>
</organism>
<feature type="transmembrane region" description="Helical" evidence="6">
    <location>
        <begin position="330"/>
        <end position="353"/>
    </location>
</feature>
<dbReference type="InterPro" id="IPR002797">
    <property type="entry name" value="Polysacc_synth"/>
</dbReference>
<evidence type="ECO:0000256" key="4">
    <source>
        <dbReference type="ARBA" id="ARBA00022989"/>
    </source>
</evidence>
<dbReference type="PANTHER" id="PTHR30250:SF11">
    <property type="entry name" value="O-ANTIGEN TRANSPORTER-RELATED"/>
    <property type="match status" value="1"/>
</dbReference>
<feature type="transmembrane region" description="Helical" evidence="6">
    <location>
        <begin position="297"/>
        <end position="318"/>
    </location>
</feature>
<dbReference type="AlphaFoldDB" id="A0A519BN09"/>
<comment type="caution">
    <text evidence="7">The sequence shown here is derived from an EMBL/GenBank/DDBJ whole genome shotgun (WGS) entry which is preliminary data.</text>
</comment>
<feature type="transmembrane region" description="Helical" evidence="6">
    <location>
        <begin position="390"/>
        <end position="408"/>
    </location>
</feature>
<keyword evidence="5 6" id="KW-0472">Membrane</keyword>
<feature type="transmembrane region" description="Helical" evidence="6">
    <location>
        <begin position="415"/>
        <end position="435"/>
    </location>
</feature>
<evidence type="ECO:0000256" key="1">
    <source>
        <dbReference type="ARBA" id="ARBA00004651"/>
    </source>
</evidence>
<evidence type="ECO:0000313" key="8">
    <source>
        <dbReference type="Proteomes" id="UP000319296"/>
    </source>
</evidence>
<feature type="transmembrane region" description="Helical" evidence="6">
    <location>
        <begin position="146"/>
        <end position="166"/>
    </location>
</feature>
<evidence type="ECO:0000256" key="6">
    <source>
        <dbReference type="SAM" id="Phobius"/>
    </source>
</evidence>
<proteinExistence type="predicted"/>
<feature type="transmembrane region" description="Helical" evidence="6">
    <location>
        <begin position="365"/>
        <end position="384"/>
    </location>
</feature>
<keyword evidence="4 6" id="KW-1133">Transmembrane helix</keyword>
<dbReference type="PANTHER" id="PTHR30250">
    <property type="entry name" value="PST FAMILY PREDICTED COLANIC ACID TRANSPORTER"/>
    <property type="match status" value="1"/>
</dbReference>
<feature type="transmembrane region" description="Helical" evidence="6">
    <location>
        <begin position="14"/>
        <end position="35"/>
    </location>
</feature>
<sequence>MSSLSNKQRFIRNFSLLLTSRVVSAVLTLLVNILLIKNLGASIYGEFAFALTLSGYFVSISDTGLSPFGETEAAKNKNDINKIVGDIASAKFLLSLFSTVIIIFIGILLFKDDPRQKNMLIVIAFLPLIYSFNFSWALRGIEKNNIILTTNLMGGLFYFLGVLLIVKNSKWYLAAVLLFLAGNIITSAFQLGYIKNLIKKIKVNFSYGSVKKTVKDSLPFGIFSWFSVLYISYPIVFLKIFNNNKNIGLYYITYKLMVFIFVIFNLTGNAFIPVISDAIKAKDNEKESKILSELIKFTYTFSIPACFGGFVISHNLIAELFGLKIIESAMLLRMMIWAIIPVGISSALISYLMAKNVKKSLVKSAIFTSITGFIFSIFFIKYFGLKGAAYSLNFIELLMVSSLIYFTYKIIKIKFDIINFIKVLSASMIMAYIVILAHQRLILSIIIGMAVYAILSLVLKIISKKDIKELKMLFVK</sequence>
<accession>A0A519BN09</accession>
<dbReference type="Proteomes" id="UP000319296">
    <property type="component" value="Unassembled WGS sequence"/>
</dbReference>
<feature type="transmembrane region" description="Helical" evidence="6">
    <location>
        <begin position="92"/>
        <end position="110"/>
    </location>
</feature>
<name>A0A519BN09_9DELT</name>
<feature type="transmembrane region" description="Helical" evidence="6">
    <location>
        <begin position="116"/>
        <end position="134"/>
    </location>
</feature>
<comment type="subcellular location">
    <subcellularLocation>
        <location evidence="1">Cell membrane</location>
        <topology evidence="1">Multi-pass membrane protein</topology>
    </subcellularLocation>
</comment>
<feature type="transmembrane region" description="Helical" evidence="6">
    <location>
        <begin position="172"/>
        <end position="194"/>
    </location>
</feature>
<dbReference type="GO" id="GO:0005886">
    <property type="term" value="C:plasma membrane"/>
    <property type="evidence" value="ECO:0007669"/>
    <property type="project" value="UniProtKB-SubCell"/>
</dbReference>
<reference evidence="7 8" key="1">
    <citation type="journal article" date="2019" name="ISME J.">
        <title>Insights into ecological role of a new deltaproteobacterial order Candidatus Acidulodesulfobacterales by metagenomics and metatranscriptomics.</title>
        <authorList>
            <person name="Tan S."/>
            <person name="Liu J."/>
            <person name="Fang Y."/>
            <person name="Hedlund B.P."/>
            <person name="Lian Z.H."/>
            <person name="Huang L.Y."/>
            <person name="Li J.T."/>
            <person name="Huang L.N."/>
            <person name="Li W.J."/>
            <person name="Jiang H.C."/>
            <person name="Dong H.L."/>
            <person name="Shu W.S."/>
        </authorList>
    </citation>
    <scope>NUCLEOTIDE SEQUENCE [LARGE SCALE GENOMIC DNA]</scope>
    <source>
        <strain evidence="7">AP1</strain>
    </source>
</reference>
<dbReference type="Pfam" id="PF01943">
    <property type="entry name" value="Polysacc_synt"/>
    <property type="match status" value="1"/>
</dbReference>
<dbReference type="EMBL" id="SGBB01000006">
    <property type="protein sequence ID" value="RZD18657.1"/>
    <property type="molecule type" value="Genomic_DNA"/>
</dbReference>
<feature type="transmembrane region" description="Helical" evidence="6">
    <location>
        <begin position="441"/>
        <end position="462"/>
    </location>
</feature>
<dbReference type="InterPro" id="IPR050833">
    <property type="entry name" value="Poly_Biosynth_Transport"/>
</dbReference>
<feature type="transmembrane region" description="Helical" evidence="6">
    <location>
        <begin position="41"/>
        <end position="58"/>
    </location>
</feature>
<gene>
    <name evidence="7" type="ORF">EVG15_04555</name>
</gene>
<evidence type="ECO:0000256" key="2">
    <source>
        <dbReference type="ARBA" id="ARBA00022475"/>
    </source>
</evidence>
<feature type="transmembrane region" description="Helical" evidence="6">
    <location>
        <begin position="256"/>
        <end position="276"/>
    </location>
</feature>